<dbReference type="AlphaFoldDB" id="A0A5B0EB92"/>
<dbReference type="EMBL" id="VOBL01000013">
    <property type="protein sequence ID" value="KAA0975926.1"/>
    <property type="molecule type" value="Genomic_DNA"/>
</dbReference>
<dbReference type="Gene3D" id="3.20.100.30">
    <property type="entry name" value="VTC, catalytic tunnel domain"/>
    <property type="match status" value="1"/>
</dbReference>
<dbReference type="SUPFAM" id="SSF55154">
    <property type="entry name" value="CYTH-like phosphatases"/>
    <property type="match status" value="1"/>
</dbReference>
<evidence type="ECO:0000313" key="3">
    <source>
        <dbReference type="Proteomes" id="UP000323856"/>
    </source>
</evidence>
<gene>
    <name evidence="2" type="ORF">FQ154_12765</name>
</gene>
<dbReference type="OrthoDB" id="148766at2"/>
<organism evidence="2 3">
    <name type="scientific">Paeniglutamicibacter gangotriensis</name>
    <dbReference type="NCBI Taxonomy" id="254787"/>
    <lineage>
        <taxon>Bacteria</taxon>
        <taxon>Bacillati</taxon>
        <taxon>Actinomycetota</taxon>
        <taxon>Actinomycetes</taxon>
        <taxon>Micrococcales</taxon>
        <taxon>Micrococcaceae</taxon>
        <taxon>Paeniglutamicibacter</taxon>
    </lineage>
</organism>
<protein>
    <submittedName>
        <fullName evidence="2">Polyphosphate polymerase domain-containing protein</fullName>
    </submittedName>
</protein>
<comment type="caution">
    <text evidence="2">The sequence shown here is derived from an EMBL/GenBank/DDBJ whole genome shotgun (WGS) entry which is preliminary data.</text>
</comment>
<dbReference type="Proteomes" id="UP000323856">
    <property type="component" value="Unassembled WGS sequence"/>
</dbReference>
<dbReference type="InterPro" id="IPR018966">
    <property type="entry name" value="VTC_domain"/>
</dbReference>
<dbReference type="InterPro" id="IPR033469">
    <property type="entry name" value="CYTH-like_dom_sf"/>
</dbReference>
<reference evidence="2 3" key="1">
    <citation type="submission" date="2019-07" db="EMBL/GenBank/DDBJ databases">
        <title>Analysis of the biochemical properties, biological activity and biotechnological potential of siderophores and biosurfactants produced by Antarctic psychrotolerant bacteria.</title>
        <authorList>
            <person name="Styczynski M."/>
            <person name="Krucon T."/>
            <person name="Decewicz P."/>
            <person name="Dziewit L."/>
        </authorList>
    </citation>
    <scope>NUCLEOTIDE SEQUENCE [LARGE SCALE GENOMIC DNA]</scope>
    <source>
        <strain evidence="2 3">ANT_H27</strain>
    </source>
</reference>
<dbReference type="InterPro" id="IPR042267">
    <property type="entry name" value="VTC_sf"/>
</dbReference>
<dbReference type="CDD" id="cd07750">
    <property type="entry name" value="PolyPPase_VTC_like"/>
    <property type="match status" value="1"/>
</dbReference>
<evidence type="ECO:0000313" key="2">
    <source>
        <dbReference type="EMBL" id="KAA0975926.1"/>
    </source>
</evidence>
<dbReference type="Pfam" id="PF09359">
    <property type="entry name" value="VTC"/>
    <property type="match status" value="1"/>
</dbReference>
<dbReference type="RefSeq" id="WP_149620014.1">
    <property type="nucleotide sequence ID" value="NZ_VOBL01000013.1"/>
</dbReference>
<name>A0A5B0EB92_9MICC</name>
<dbReference type="GO" id="GO:0006799">
    <property type="term" value="P:polyphosphate biosynthetic process"/>
    <property type="evidence" value="ECO:0007669"/>
    <property type="project" value="UniProtKB-ARBA"/>
</dbReference>
<proteinExistence type="predicted"/>
<sequence length="276" mass="31302">MTTTQYSETEVLAGSCAQALAEAADAADPISLEDVVSEAALMTRVDKKFLLNAEQFTELMARLGPSFRIMQIGERRMFTYESVYFDTPDLEMFTAHKQGRRRRYKIRTRTYADSGLCMFEAKFKGLRGQTVKHRIPYDVLERNTINAEAHGFLTEQLSAQYNQELPHLEPVMRSDYIRGTFVNPLDEERLTCDVNLVYTQNGTVVHGPDLFVIETKTADGRGAADSALATMGIRPVSMSKYCIGIALLHPHLAANKWSRLLKQKFGWNRTPRQIPR</sequence>
<evidence type="ECO:0000259" key="1">
    <source>
        <dbReference type="Pfam" id="PF09359"/>
    </source>
</evidence>
<feature type="domain" description="VTC" evidence="1">
    <location>
        <begin position="44"/>
        <end position="249"/>
    </location>
</feature>
<accession>A0A5B0EB92</accession>